<feature type="domain" description="VOC" evidence="1">
    <location>
        <begin position="2"/>
        <end position="117"/>
    </location>
</feature>
<dbReference type="AlphaFoldDB" id="A0A7Z2VHY3"/>
<dbReference type="PROSITE" id="PS51819">
    <property type="entry name" value="VOC"/>
    <property type="match status" value="1"/>
</dbReference>
<dbReference type="Pfam" id="PF00903">
    <property type="entry name" value="Glyoxalase"/>
    <property type="match status" value="1"/>
</dbReference>
<evidence type="ECO:0000259" key="1">
    <source>
        <dbReference type="PROSITE" id="PS51819"/>
    </source>
</evidence>
<dbReference type="InterPro" id="IPR037523">
    <property type="entry name" value="VOC_core"/>
</dbReference>
<dbReference type="SUPFAM" id="SSF54593">
    <property type="entry name" value="Glyoxalase/Bleomycin resistance protein/Dihydroxybiphenyl dioxygenase"/>
    <property type="match status" value="1"/>
</dbReference>
<dbReference type="Proteomes" id="UP000502248">
    <property type="component" value="Chromosome"/>
</dbReference>
<organism evidence="2 3">
    <name type="scientific">Cohnella herbarum</name>
    <dbReference type="NCBI Taxonomy" id="2728023"/>
    <lineage>
        <taxon>Bacteria</taxon>
        <taxon>Bacillati</taxon>
        <taxon>Bacillota</taxon>
        <taxon>Bacilli</taxon>
        <taxon>Bacillales</taxon>
        <taxon>Paenibacillaceae</taxon>
        <taxon>Cohnella</taxon>
    </lineage>
</organism>
<keyword evidence="3" id="KW-1185">Reference proteome</keyword>
<dbReference type="KEGG" id="cheb:HH215_08470"/>
<name>A0A7Z2VHY3_9BACL</name>
<reference evidence="2 3" key="1">
    <citation type="submission" date="2020-04" db="EMBL/GenBank/DDBJ databases">
        <title>Genome sequencing of novel species.</title>
        <authorList>
            <person name="Heo J."/>
            <person name="Kim S.-J."/>
            <person name="Kim J.-S."/>
            <person name="Hong S.-B."/>
            <person name="Kwon S.-W."/>
        </authorList>
    </citation>
    <scope>NUCLEOTIDE SEQUENCE [LARGE SCALE GENOMIC DNA]</scope>
    <source>
        <strain evidence="2 3">MFER-1</strain>
    </source>
</reference>
<proteinExistence type="predicted"/>
<dbReference type="EMBL" id="CP051680">
    <property type="protein sequence ID" value="QJD83204.1"/>
    <property type="molecule type" value="Genomic_DNA"/>
</dbReference>
<gene>
    <name evidence="2" type="ORF">HH215_08470</name>
</gene>
<accession>A0A7Z2VHY3</accession>
<sequence>MFIQEIKLFANNLESIVDFYNRVLELPIVKRSERRVSFEVGESRLTFERCDAELKPYYHFAFNVTESKADQIVPWLKARGIVINLTNEKEVNFFKDWNAHSAYFYDPAGNIVEFIARHNTKQESDQPFNPEDLLNISEIGMPALDVISLSELLIERYDEQIYLSGDDMFTPIGDEQGLLILSSLDRIWLGSDKKVEIYPLEIVIANAWEDTVQLENYPYRITSRAVSGKSNKGD</sequence>
<dbReference type="InterPro" id="IPR029068">
    <property type="entry name" value="Glyas_Bleomycin-R_OHBP_Dase"/>
</dbReference>
<dbReference type="Gene3D" id="3.10.180.10">
    <property type="entry name" value="2,3-Dihydroxybiphenyl 1,2-Dioxygenase, domain 1"/>
    <property type="match status" value="1"/>
</dbReference>
<evidence type="ECO:0000313" key="3">
    <source>
        <dbReference type="Proteomes" id="UP000502248"/>
    </source>
</evidence>
<evidence type="ECO:0000313" key="2">
    <source>
        <dbReference type="EMBL" id="QJD83204.1"/>
    </source>
</evidence>
<dbReference type="InterPro" id="IPR004360">
    <property type="entry name" value="Glyas_Fos-R_dOase_dom"/>
</dbReference>
<protein>
    <recommendedName>
        <fullName evidence="1">VOC domain-containing protein</fullName>
    </recommendedName>
</protein>
<dbReference type="RefSeq" id="WP_169279501.1">
    <property type="nucleotide sequence ID" value="NZ_CP051680.1"/>
</dbReference>